<evidence type="ECO:0000256" key="1">
    <source>
        <dbReference type="SAM" id="MobiDB-lite"/>
    </source>
</evidence>
<gene>
    <name evidence="2" type="ORF">HPB52_021655</name>
</gene>
<feature type="region of interest" description="Disordered" evidence="1">
    <location>
        <begin position="48"/>
        <end position="73"/>
    </location>
</feature>
<reference evidence="2" key="1">
    <citation type="journal article" date="2020" name="Cell">
        <title>Large-Scale Comparative Analyses of Tick Genomes Elucidate Their Genetic Diversity and Vector Capacities.</title>
        <authorList>
            <consortium name="Tick Genome and Microbiome Consortium (TIGMIC)"/>
            <person name="Jia N."/>
            <person name="Wang J."/>
            <person name="Shi W."/>
            <person name="Du L."/>
            <person name="Sun Y."/>
            <person name="Zhan W."/>
            <person name="Jiang J.F."/>
            <person name="Wang Q."/>
            <person name="Zhang B."/>
            <person name="Ji P."/>
            <person name="Bell-Sakyi L."/>
            <person name="Cui X.M."/>
            <person name="Yuan T.T."/>
            <person name="Jiang B.G."/>
            <person name="Yang W.F."/>
            <person name="Lam T.T."/>
            <person name="Chang Q.C."/>
            <person name="Ding S.J."/>
            <person name="Wang X.J."/>
            <person name="Zhu J.G."/>
            <person name="Ruan X.D."/>
            <person name="Zhao L."/>
            <person name="Wei J.T."/>
            <person name="Ye R.Z."/>
            <person name="Que T.C."/>
            <person name="Du C.H."/>
            <person name="Zhou Y.H."/>
            <person name="Cheng J.X."/>
            <person name="Dai P.F."/>
            <person name="Guo W.B."/>
            <person name="Han X.H."/>
            <person name="Huang E.J."/>
            <person name="Li L.F."/>
            <person name="Wei W."/>
            <person name="Gao Y.C."/>
            <person name="Liu J.Z."/>
            <person name="Shao H.Z."/>
            <person name="Wang X."/>
            <person name="Wang C.C."/>
            <person name="Yang T.C."/>
            <person name="Huo Q.B."/>
            <person name="Li W."/>
            <person name="Chen H.Y."/>
            <person name="Chen S.E."/>
            <person name="Zhou L.G."/>
            <person name="Ni X.B."/>
            <person name="Tian J.H."/>
            <person name="Sheng Y."/>
            <person name="Liu T."/>
            <person name="Pan Y.S."/>
            <person name="Xia L.Y."/>
            <person name="Li J."/>
            <person name="Zhao F."/>
            <person name="Cao W.C."/>
        </authorList>
    </citation>
    <scope>NUCLEOTIDE SEQUENCE</scope>
    <source>
        <strain evidence="2">Rsan-2018</strain>
    </source>
</reference>
<protein>
    <submittedName>
        <fullName evidence="2">Uncharacterized protein</fullName>
    </submittedName>
</protein>
<evidence type="ECO:0000313" key="2">
    <source>
        <dbReference type="EMBL" id="KAH7963579.1"/>
    </source>
</evidence>
<dbReference type="Proteomes" id="UP000821837">
    <property type="component" value="Chromosome 3"/>
</dbReference>
<keyword evidence="3" id="KW-1185">Reference proteome</keyword>
<evidence type="ECO:0000313" key="3">
    <source>
        <dbReference type="Proteomes" id="UP000821837"/>
    </source>
</evidence>
<feature type="compositionally biased region" description="Low complexity" evidence="1">
    <location>
        <begin position="52"/>
        <end position="63"/>
    </location>
</feature>
<reference evidence="2" key="2">
    <citation type="submission" date="2021-09" db="EMBL/GenBank/DDBJ databases">
        <authorList>
            <person name="Jia N."/>
            <person name="Wang J."/>
            <person name="Shi W."/>
            <person name="Du L."/>
            <person name="Sun Y."/>
            <person name="Zhan W."/>
            <person name="Jiang J."/>
            <person name="Wang Q."/>
            <person name="Zhang B."/>
            <person name="Ji P."/>
            <person name="Sakyi L.B."/>
            <person name="Cui X."/>
            <person name="Yuan T."/>
            <person name="Jiang B."/>
            <person name="Yang W."/>
            <person name="Lam T.T.-Y."/>
            <person name="Chang Q."/>
            <person name="Ding S."/>
            <person name="Wang X."/>
            <person name="Zhu J."/>
            <person name="Ruan X."/>
            <person name="Zhao L."/>
            <person name="Wei J."/>
            <person name="Que T."/>
            <person name="Du C."/>
            <person name="Cheng J."/>
            <person name="Dai P."/>
            <person name="Han X."/>
            <person name="Huang E."/>
            <person name="Gao Y."/>
            <person name="Liu J."/>
            <person name="Shao H."/>
            <person name="Ye R."/>
            <person name="Li L."/>
            <person name="Wei W."/>
            <person name="Wang X."/>
            <person name="Wang C."/>
            <person name="Huo Q."/>
            <person name="Li W."/>
            <person name="Guo W."/>
            <person name="Chen H."/>
            <person name="Chen S."/>
            <person name="Zhou L."/>
            <person name="Zhou L."/>
            <person name="Ni X."/>
            <person name="Tian J."/>
            <person name="Zhou Y."/>
            <person name="Sheng Y."/>
            <person name="Liu T."/>
            <person name="Pan Y."/>
            <person name="Xia L."/>
            <person name="Li J."/>
            <person name="Zhao F."/>
            <person name="Cao W."/>
        </authorList>
    </citation>
    <scope>NUCLEOTIDE SEQUENCE</scope>
    <source>
        <strain evidence="2">Rsan-2018</strain>
        <tissue evidence="2">Larvae</tissue>
    </source>
</reference>
<name>A0A9D4Q3C5_RHISA</name>
<proteinExistence type="predicted"/>
<organism evidence="2 3">
    <name type="scientific">Rhipicephalus sanguineus</name>
    <name type="common">Brown dog tick</name>
    <name type="synonym">Ixodes sanguineus</name>
    <dbReference type="NCBI Taxonomy" id="34632"/>
    <lineage>
        <taxon>Eukaryota</taxon>
        <taxon>Metazoa</taxon>
        <taxon>Ecdysozoa</taxon>
        <taxon>Arthropoda</taxon>
        <taxon>Chelicerata</taxon>
        <taxon>Arachnida</taxon>
        <taxon>Acari</taxon>
        <taxon>Parasitiformes</taxon>
        <taxon>Ixodida</taxon>
        <taxon>Ixodoidea</taxon>
        <taxon>Ixodidae</taxon>
        <taxon>Rhipicephalinae</taxon>
        <taxon>Rhipicephalus</taxon>
        <taxon>Rhipicephalus</taxon>
    </lineage>
</organism>
<dbReference type="EMBL" id="JABSTV010001249">
    <property type="protein sequence ID" value="KAH7963579.1"/>
    <property type="molecule type" value="Genomic_DNA"/>
</dbReference>
<dbReference type="AlphaFoldDB" id="A0A9D4Q3C5"/>
<sequence>MDRIKGKRATQRALHTRLRNEASQLIQSSQFSALALRVLHDRQTATTDYGCSTNSSRNTSRTSKLPRTTCRSRSMKTTWQQRCPFSLITSDNFNLKRRRTEA</sequence>
<accession>A0A9D4Q3C5</accession>
<comment type="caution">
    <text evidence="2">The sequence shown here is derived from an EMBL/GenBank/DDBJ whole genome shotgun (WGS) entry which is preliminary data.</text>
</comment>